<organism evidence="1 2">
    <name type="scientific">Citrus sinensis</name>
    <name type="common">Sweet orange</name>
    <name type="synonym">Citrus aurantium var. sinensis</name>
    <dbReference type="NCBI Taxonomy" id="2711"/>
    <lineage>
        <taxon>Eukaryota</taxon>
        <taxon>Viridiplantae</taxon>
        <taxon>Streptophyta</taxon>
        <taxon>Embryophyta</taxon>
        <taxon>Tracheophyta</taxon>
        <taxon>Spermatophyta</taxon>
        <taxon>Magnoliopsida</taxon>
        <taxon>eudicotyledons</taxon>
        <taxon>Gunneridae</taxon>
        <taxon>Pentapetalae</taxon>
        <taxon>rosids</taxon>
        <taxon>malvids</taxon>
        <taxon>Sapindales</taxon>
        <taxon>Rutaceae</taxon>
        <taxon>Aurantioideae</taxon>
        <taxon>Citrus</taxon>
    </lineage>
</organism>
<dbReference type="AlphaFoldDB" id="A0A067DDH4"/>
<evidence type="ECO:0000313" key="2">
    <source>
        <dbReference type="Proteomes" id="UP000027120"/>
    </source>
</evidence>
<protein>
    <submittedName>
        <fullName evidence="1">Uncharacterized protein</fullName>
    </submittedName>
</protein>
<sequence>MQDSKMYKKIGVSSTGKSPMKEVAEMLVGLASSPPINETRPCIHFSSFRVGPFMLLCPVSDDEMKFVWIHDE</sequence>
<evidence type="ECO:0000313" key="1">
    <source>
        <dbReference type="EMBL" id="KDO40893.1"/>
    </source>
</evidence>
<accession>A0A067DDH4</accession>
<gene>
    <name evidence="1" type="ORF">CISIN_1g035141mg</name>
</gene>
<proteinExistence type="predicted"/>
<reference evidence="1 2" key="1">
    <citation type="submission" date="2014-04" db="EMBL/GenBank/DDBJ databases">
        <authorList>
            <consortium name="International Citrus Genome Consortium"/>
            <person name="Gmitter F."/>
            <person name="Chen C."/>
            <person name="Farmerie W."/>
            <person name="Harkins T."/>
            <person name="Desany B."/>
            <person name="Mohiuddin M."/>
            <person name="Kodira C."/>
            <person name="Borodovsky M."/>
            <person name="Lomsadze A."/>
            <person name="Burns P."/>
            <person name="Jenkins J."/>
            <person name="Prochnik S."/>
            <person name="Shu S."/>
            <person name="Chapman J."/>
            <person name="Pitluck S."/>
            <person name="Schmutz J."/>
            <person name="Rokhsar D."/>
        </authorList>
    </citation>
    <scope>NUCLEOTIDE SEQUENCE</scope>
</reference>
<dbReference type="EMBL" id="KK785779">
    <property type="protein sequence ID" value="KDO40893.1"/>
    <property type="molecule type" value="Genomic_DNA"/>
</dbReference>
<dbReference type="Proteomes" id="UP000027120">
    <property type="component" value="Unassembled WGS sequence"/>
</dbReference>
<name>A0A067DDH4_CITSI</name>
<keyword evidence="2" id="KW-1185">Reference proteome</keyword>